<accession>A0A1H4LR76</accession>
<dbReference type="AlphaFoldDB" id="A0A1H4LR76"/>
<keyword evidence="2" id="KW-1185">Reference proteome</keyword>
<evidence type="ECO:0000313" key="1">
    <source>
        <dbReference type="EMBL" id="SEB72782.1"/>
    </source>
</evidence>
<dbReference type="SUPFAM" id="SSF47413">
    <property type="entry name" value="lambda repressor-like DNA-binding domains"/>
    <property type="match status" value="1"/>
</dbReference>
<dbReference type="EMBL" id="FNTJ01000001">
    <property type="protein sequence ID" value="SEB72782.1"/>
    <property type="molecule type" value="Genomic_DNA"/>
</dbReference>
<name>A0A1H4LR76_9PSED</name>
<dbReference type="Pfam" id="PF14549">
    <property type="entry name" value="P22_Cro"/>
    <property type="match status" value="1"/>
</dbReference>
<dbReference type="GO" id="GO:0003677">
    <property type="term" value="F:DNA binding"/>
    <property type="evidence" value="ECO:0007669"/>
    <property type="project" value="UniProtKB-KW"/>
</dbReference>
<dbReference type="Gene3D" id="1.10.260.40">
    <property type="entry name" value="lambda repressor-like DNA-binding domains"/>
    <property type="match status" value="1"/>
</dbReference>
<evidence type="ECO:0000313" key="2">
    <source>
        <dbReference type="Proteomes" id="UP000198982"/>
    </source>
</evidence>
<organism evidence="1 2">
    <name type="scientific">Pseudomonas saponiphila</name>
    <dbReference type="NCBI Taxonomy" id="556534"/>
    <lineage>
        <taxon>Bacteria</taxon>
        <taxon>Pseudomonadati</taxon>
        <taxon>Pseudomonadota</taxon>
        <taxon>Gammaproteobacteria</taxon>
        <taxon>Pseudomonadales</taxon>
        <taxon>Pseudomonadaceae</taxon>
        <taxon>Pseudomonas</taxon>
    </lineage>
</organism>
<protein>
    <submittedName>
        <fullName evidence="1">DNA-binding transcriptional regulator Cro</fullName>
    </submittedName>
</protein>
<dbReference type="Proteomes" id="UP000198982">
    <property type="component" value="Unassembled WGS sequence"/>
</dbReference>
<dbReference type="InterPro" id="IPR010982">
    <property type="entry name" value="Lambda_DNA-bd_dom_sf"/>
</dbReference>
<keyword evidence="1" id="KW-0238">DNA-binding</keyword>
<sequence length="62" mass="6977">MKRQAAIDYFGSIPALAKALKITYEAVRQWGEEIPELRQYQLEKLTNGQLKAGHDSKSQSVA</sequence>
<proteinExistence type="predicted"/>
<gene>
    <name evidence="1" type="ORF">SAMN05216178_2026</name>
</gene>
<reference evidence="2" key="1">
    <citation type="submission" date="2016-10" db="EMBL/GenBank/DDBJ databases">
        <authorList>
            <person name="Varghese N."/>
            <person name="Submissions S."/>
        </authorList>
    </citation>
    <scope>NUCLEOTIDE SEQUENCE [LARGE SCALE GENOMIC DNA]</scope>
    <source>
        <strain evidence="2">DSM 9751</strain>
    </source>
</reference>